<keyword evidence="16" id="KW-1185">Reference proteome</keyword>
<evidence type="ECO:0000256" key="14">
    <source>
        <dbReference type="SAM" id="MobiDB-lite"/>
    </source>
</evidence>
<dbReference type="PANTHER" id="PTHR21771">
    <property type="entry name" value="MITOCHONDRIA-EATING PROTEIN-RELATED"/>
    <property type="match status" value="1"/>
</dbReference>
<evidence type="ECO:0000256" key="1">
    <source>
        <dbReference type="ARBA" id="ARBA00004294"/>
    </source>
</evidence>
<evidence type="ECO:0000256" key="12">
    <source>
        <dbReference type="ARBA" id="ARBA00032687"/>
    </source>
</evidence>
<evidence type="ECO:0000256" key="8">
    <source>
        <dbReference type="ARBA" id="ARBA00023054"/>
    </source>
</evidence>
<dbReference type="GO" id="GO:0005759">
    <property type="term" value="C:mitochondrial matrix"/>
    <property type="evidence" value="ECO:0007669"/>
    <property type="project" value="UniProtKB-SubCell"/>
</dbReference>
<proteinExistence type="inferred from homology"/>
<keyword evidence="6" id="KW-0963">Cytoplasm</keyword>
<evidence type="ECO:0000256" key="13">
    <source>
        <dbReference type="SAM" id="Coils"/>
    </source>
</evidence>
<dbReference type="GO" id="GO:0008289">
    <property type="term" value="F:lipid binding"/>
    <property type="evidence" value="ECO:0007669"/>
    <property type="project" value="UniProtKB-KW"/>
</dbReference>
<evidence type="ECO:0000313" key="16">
    <source>
        <dbReference type="Proteomes" id="UP000887569"/>
    </source>
</evidence>
<evidence type="ECO:0000313" key="17">
    <source>
        <dbReference type="WBParaSite" id="PgR032X_g027_t02"/>
    </source>
</evidence>
<evidence type="ECO:0000256" key="6">
    <source>
        <dbReference type="ARBA" id="ARBA00022490"/>
    </source>
</evidence>
<comment type="subcellular location">
    <subcellularLocation>
        <location evidence="3">Cytoplasm</location>
    </subcellularLocation>
    <subcellularLocation>
        <location evidence="2">Mitochondrion matrix</location>
    </subcellularLocation>
    <subcellularLocation>
        <location evidence="1">Mitochondrion outer membrane</location>
    </subcellularLocation>
</comment>
<feature type="compositionally biased region" description="Low complexity" evidence="14">
    <location>
        <begin position="395"/>
        <end position="405"/>
    </location>
</feature>
<dbReference type="AlphaFoldDB" id="A0A915BB17"/>
<dbReference type="InterPro" id="IPR026169">
    <property type="entry name" value="MIEAP"/>
</dbReference>
<keyword evidence="8 13" id="KW-0175">Coiled coil</keyword>
<dbReference type="GO" id="GO:0035694">
    <property type="term" value="P:mitochondrial protein catabolic process"/>
    <property type="evidence" value="ECO:0007669"/>
    <property type="project" value="InterPro"/>
</dbReference>
<reference evidence="17" key="1">
    <citation type="submission" date="2022-11" db="UniProtKB">
        <authorList>
            <consortium name="WormBaseParasite"/>
        </authorList>
    </citation>
    <scope>IDENTIFICATION</scope>
</reference>
<comment type="similarity">
    <text evidence="4">Belongs to the MIEAP family.</text>
</comment>
<organism evidence="16 17">
    <name type="scientific">Parascaris univalens</name>
    <name type="common">Nematode worm</name>
    <dbReference type="NCBI Taxonomy" id="6257"/>
    <lineage>
        <taxon>Eukaryota</taxon>
        <taxon>Metazoa</taxon>
        <taxon>Ecdysozoa</taxon>
        <taxon>Nematoda</taxon>
        <taxon>Chromadorea</taxon>
        <taxon>Rhabditida</taxon>
        <taxon>Spirurina</taxon>
        <taxon>Ascaridomorpha</taxon>
        <taxon>Ascaridoidea</taxon>
        <taxon>Ascarididae</taxon>
        <taxon>Parascaris</taxon>
    </lineage>
</organism>
<accession>A0A915BB17</accession>
<evidence type="ECO:0000259" key="15">
    <source>
        <dbReference type="Pfam" id="PF16026"/>
    </source>
</evidence>
<feature type="domain" description="Mitochondria-eating protein C-terminal" evidence="15">
    <location>
        <begin position="522"/>
        <end position="719"/>
    </location>
</feature>
<evidence type="ECO:0000256" key="5">
    <source>
        <dbReference type="ARBA" id="ARBA00019863"/>
    </source>
</evidence>
<name>A0A915BB17_PARUN</name>
<keyword evidence="9" id="KW-0446">Lipid-binding</keyword>
<keyword evidence="10" id="KW-0496">Mitochondrion</keyword>
<sequence length="719" mass="82238">MILFHGRTSSLQKHCSFEKLRKQVELLDAEEWTVFFESIPPLFQLIHSIPHSLPILDVVYSKCVGVQRNERVLSERLCCKELFAQLLWWSAYVEENAIPEAQAAPSALHLSRSTINPCHRSGHLGHSPLWMANIRSLLDVVWRFRPDVLQLAHWQRLQLAGCLEALGCHGLVNCSTGLIRLPDAVQLECERHLEKIKAILAKLKDVYDVKQSFDISLRESSHQRQMCLRLSDLLQRMKQNEALENVLDEILTNNQLSSLLRIIRKRVHSDRMLLTIYNMLSRAAPPRFEFIDIDPVIPKLMVAFKNAYDKLLRESPFECDGGSKNNDSGDRCAMSGPAEVTCDNCATSRSPICSSSQMHIGNVRSTINCRLPIEQNHKAVRSKSVNRSANHIDESSNNSSTNYCNTQRAHRNSLHDISPIKAKAKVCLKPTRSLSCLSVIGDSRFMLQRNRFLPDGCSSMENDPEESIRLRAKVNRLNKELFEARRQIKLLSSSSQMRSPLPEPDYPNAVEYYSQSTLDETTRTVQRFSELFSRERAEIMKALNSLPEFTGSEELQLKTILSVIVLTYRSVHDSVERRRESVFNILGEGSSNKLNDQQLDTALYRFMYRKAKCEHGMANAKEVTSQIWKTLYDFPSLKTCTRFNRFILECVAVVWDLVAGIDGKLPRMMIEYESRQFDPAKHQLYSNECSQSVVIKQYLWPALLDASTGECWLRGIVIT</sequence>
<dbReference type="Proteomes" id="UP000887569">
    <property type="component" value="Unplaced"/>
</dbReference>
<evidence type="ECO:0000256" key="7">
    <source>
        <dbReference type="ARBA" id="ARBA00022787"/>
    </source>
</evidence>
<keyword evidence="7" id="KW-1000">Mitochondrion outer membrane</keyword>
<evidence type="ECO:0000256" key="3">
    <source>
        <dbReference type="ARBA" id="ARBA00004496"/>
    </source>
</evidence>
<dbReference type="WBParaSite" id="PgR032X_g027_t02">
    <property type="protein sequence ID" value="PgR032X_g027_t02"/>
    <property type="gene ID" value="PgR032X_g027"/>
</dbReference>
<evidence type="ECO:0000256" key="2">
    <source>
        <dbReference type="ARBA" id="ARBA00004305"/>
    </source>
</evidence>
<dbReference type="Pfam" id="PF16026">
    <property type="entry name" value="MIEAP"/>
    <property type="match status" value="1"/>
</dbReference>
<evidence type="ECO:0000256" key="4">
    <source>
        <dbReference type="ARBA" id="ARBA00008233"/>
    </source>
</evidence>
<keyword evidence="11" id="KW-0472">Membrane</keyword>
<dbReference type="InterPro" id="IPR031981">
    <property type="entry name" value="MIEAP_C"/>
</dbReference>
<feature type="coiled-coil region" evidence="13">
    <location>
        <begin position="467"/>
        <end position="494"/>
    </location>
</feature>
<evidence type="ECO:0000256" key="9">
    <source>
        <dbReference type="ARBA" id="ARBA00023121"/>
    </source>
</evidence>
<protein>
    <recommendedName>
        <fullName evidence="5">Mitochondria-eating protein</fullName>
    </recommendedName>
    <alternativeName>
        <fullName evidence="12">Spermatogenesis-associated protein 18</fullName>
    </alternativeName>
</protein>
<evidence type="ECO:0000256" key="10">
    <source>
        <dbReference type="ARBA" id="ARBA00023128"/>
    </source>
</evidence>
<dbReference type="PANTHER" id="PTHR21771:SF1">
    <property type="entry name" value="MITOCHONDRIA-EATING PROTEIN"/>
    <property type="match status" value="1"/>
</dbReference>
<dbReference type="GO" id="GO:0035695">
    <property type="term" value="P:mitophagy by internal vacuole formation"/>
    <property type="evidence" value="ECO:0007669"/>
    <property type="project" value="TreeGrafter"/>
</dbReference>
<dbReference type="GO" id="GO:0005741">
    <property type="term" value="C:mitochondrial outer membrane"/>
    <property type="evidence" value="ECO:0007669"/>
    <property type="project" value="UniProtKB-SubCell"/>
</dbReference>
<feature type="region of interest" description="Disordered" evidence="14">
    <location>
        <begin position="380"/>
        <end position="405"/>
    </location>
</feature>
<evidence type="ECO:0000256" key="11">
    <source>
        <dbReference type="ARBA" id="ARBA00023136"/>
    </source>
</evidence>